<evidence type="ECO:0008006" key="3">
    <source>
        <dbReference type="Google" id="ProtNLM"/>
    </source>
</evidence>
<dbReference type="InterPro" id="IPR028015">
    <property type="entry name" value="CCDC84-like"/>
</dbReference>
<protein>
    <recommendedName>
        <fullName evidence="3">Coiled-coil domain-containing protein 84</fullName>
    </recommendedName>
</protein>
<dbReference type="Pfam" id="PF14968">
    <property type="entry name" value="CCDC84"/>
    <property type="match status" value="1"/>
</dbReference>
<keyword evidence="2" id="KW-1185">Reference proteome</keyword>
<reference evidence="1" key="1">
    <citation type="journal article" date="2023" name="Mol. Biol. Evol.">
        <title>Third-Generation Sequencing Reveals the Adaptive Role of the Epigenome in Three Deep-Sea Polychaetes.</title>
        <authorList>
            <person name="Perez M."/>
            <person name="Aroh O."/>
            <person name="Sun Y."/>
            <person name="Lan Y."/>
            <person name="Juniper S.K."/>
            <person name="Young C.R."/>
            <person name="Angers B."/>
            <person name="Qian P.Y."/>
        </authorList>
    </citation>
    <scope>NUCLEOTIDE SEQUENCE</scope>
    <source>
        <strain evidence="1">R07B-5</strain>
    </source>
</reference>
<organism evidence="1 2">
    <name type="scientific">Ridgeia piscesae</name>
    <name type="common">Tubeworm</name>
    <dbReference type="NCBI Taxonomy" id="27915"/>
    <lineage>
        <taxon>Eukaryota</taxon>
        <taxon>Metazoa</taxon>
        <taxon>Spiralia</taxon>
        <taxon>Lophotrochozoa</taxon>
        <taxon>Annelida</taxon>
        <taxon>Polychaeta</taxon>
        <taxon>Sedentaria</taxon>
        <taxon>Canalipalpata</taxon>
        <taxon>Sabellida</taxon>
        <taxon>Siboglinidae</taxon>
        <taxon>Ridgeia</taxon>
    </lineage>
</organism>
<dbReference type="Proteomes" id="UP001209878">
    <property type="component" value="Unassembled WGS sequence"/>
</dbReference>
<sequence>MAFVQFQRCDICRRNHDSGNKHVYSAAHRSNVQRIIRKFKDKVAESRQVLGKPVVEDATKQDMSHFWCYFCHCECERDKRLHNMLLKEAAMIEHLSSLEHQKNCTSFLAQNRVEKAKKEEFVIETDEYKKFLEATEKSVERFEEMKQQRQLVVANKIRKESFISERLVHCYREMVGCGKSQLVKLLQTCSQANNHQRPLMSRAGTSNESSWVKGVRTVEAHGEGLTCVRIQKANSSTGNIFSDAPPPWAQSNTTCPATGVIGPTLDDLHKHVENSRKRKLPAERVGANFKHSQQQSSSWLPSFGRVWSKKRNPQGSYRYLPHNIIKVSHK</sequence>
<dbReference type="PANTHER" id="PTHR31198">
    <property type="entry name" value="COILED-COIL DOMAIN-CONTAINING PROTEIN 84"/>
    <property type="match status" value="1"/>
</dbReference>
<proteinExistence type="predicted"/>
<dbReference type="PANTHER" id="PTHR31198:SF1">
    <property type="entry name" value="CENTROSOMAL AT-AC SPLICING FACTOR"/>
    <property type="match status" value="1"/>
</dbReference>
<evidence type="ECO:0000313" key="1">
    <source>
        <dbReference type="EMBL" id="KAK2174839.1"/>
    </source>
</evidence>
<dbReference type="AlphaFoldDB" id="A0AAD9KPA8"/>
<comment type="caution">
    <text evidence="1">The sequence shown here is derived from an EMBL/GenBank/DDBJ whole genome shotgun (WGS) entry which is preliminary data.</text>
</comment>
<evidence type="ECO:0000313" key="2">
    <source>
        <dbReference type="Proteomes" id="UP001209878"/>
    </source>
</evidence>
<accession>A0AAD9KPA8</accession>
<name>A0AAD9KPA8_RIDPI</name>
<gene>
    <name evidence="1" type="ORF">NP493_772g02048</name>
</gene>
<dbReference type="EMBL" id="JAODUO010000773">
    <property type="protein sequence ID" value="KAK2174839.1"/>
    <property type="molecule type" value="Genomic_DNA"/>
</dbReference>